<dbReference type="InterPro" id="IPR051403">
    <property type="entry name" value="NosZ/Cyto_c_oxidase_sub2"/>
</dbReference>
<dbReference type="EMBL" id="AEJF01000062">
    <property type="protein sequence ID" value="KLU26719.1"/>
    <property type="molecule type" value="Genomic_DNA"/>
</dbReference>
<dbReference type="PANTHER" id="PTHR42838">
    <property type="entry name" value="CYTOCHROME C OXIDASE SUBUNIT II"/>
    <property type="match status" value="1"/>
</dbReference>
<dbReference type="Gene3D" id="2.60.40.420">
    <property type="entry name" value="Cupredoxins - blue copper proteins"/>
    <property type="match status" value="1"/>
</dbReference>
<keyword evidence="2" id="KW-0479">Metal-binding</keyword>
<dbReference type="AlphaFoldDB" id="A0A0J1D1W3"/>
<accession>A0A0J1D1W3</accession>
<dbReference type="RefSeq" id="WP_047846095.1">
    <property type="nucleotide sequence ID" value="NZ_AEJF01000062.1"/>
</dbReference>
<proteinExistence type="predicted"/>
<dbReference type="GO" id="GO:0005507">
    <property type="term" value="F:copper ion binding"/>
    <property type="evidence" value="ECO:0007669"/>
    <property type="project" value="InterPro"/>
</dbReference>
<evidence type="ECO:0000256" key="2">
    <source>
        <dbReference type="ARBA" id="ARBA00022723"/>
    </source>
</evidence>
<feature type="domain" description="Cytochrome oxidase subunit II copper A binding" evidence="5">
    <location>
        <begin position="77"/>
        <end position="179"/>
    </location>
</feature>
<keyword evidence="3" id="KW-0186">Copper</keyword>
<evidence type="ECO:0000256" key="1">
    <source>
        <dbReference type="ARBA" id="ARBA00004418"/>
    </source>
</evidence>
<comment type="caution">
    <text evidence="6">The sequence shown here is derived from an EMBL/GenBank/DDBJ whole genome shotgun (WGS) entry which is preliminary data.</text>
</comment>
<gene>
    <name evidence="6" type="ORF">EOS_08085</name>
</gene>
<dbReference type="PROSITE" id="PS50857">
    <property type="entry name" value="COX2_CUA"/>
    <property type="match status" value="1"/>
</dbReference>
<dbReference type="InterPro" id="IPR002429">
    <property type="entry name" value="CcO_II-like_C"/>
</dbReference>
<dbReference type="GO" id="GO:0004129">
    <property type="term" value="F:cytochrome-c oxidase activity"/>
    <property type="evidence" value="ECO:0007669"/>
    <property type="project" value="InterPro"/>
</dbReference>
<dbReference type="OrthoDB" id="9759695at2"/>
<evidence type="ECO:0000313" key="6">
    <source>
        <dbReference type="EMBL" id="KLU26719.1"/>
    </source>
</evidence>
<name>A0A0J1D1W3_9BURK</name>
<protein>
    <submittedName>
        <fullName evidence="6">Cytochrome C oxidase subunit II</fullName>
    </submittedName>
</protein>
<dbReference type="Proteomes" id="UP000035963">
    <property type="component" value="Unassembled WGS sequence"/>
</dbReference>
<keyword evidence="4" id="KW-1133">Transmembrane helix</keyword>
<keyword evidence="4" id="KW-0812">Transmembrane</keyword>
<organism evidence="6 7">
    <name type="scientific">Caballeronia mineralivorans PML1(12)</name>
    <dbReference type="NCBI Taxonomy" id="908627"/>
    <lineage>
        <taxon>Bacteria</taxon>
        <taxon>Pseudomonadati</taxon>
        <taxon>Pseudomonadota</taxon>
        <taxon>Betaproteobacteria</taxon>
        <taxon>Burkholderiales</taxon>
        <taxon>Burkholderiaceae</taxon>
        <taxon>Caballeronia</taxon>
    </lineage>
</organism>
<keyword evidence="7" id="KW-1185">Reference proteome</keyword>
<dbReference type="Pfam" id="PF00116">
    <property type="entry name" value="COX2"/>
    <property type="match status" value="1"/>
</dbReference>
<comment type="subcellular location">
    <subcellularLocation>
        <location evidence="1">Periplasm</location>
    </subcellularLocation>
</comment>
<keyword evidence="4" id="KW-0472">Membrane</keyword>
<dbReference type="PROSITE" id="PS00078">
    <property type="entry name" value="COX2"/>
    <property type="match status" value="1"/>
</dbReference>
<dbReference type="GO" id="GO:0016020">
    <property type="term" value="C:membrane"/>
    <property type="evidence" value="ECO:0007669"/>
    <property type="project" value="InterPro"/>
</dbReference>
<evidence type="ECO:0000256" key="4">
    <source>
        <dbReference type="SAM" id="Phobius"/>
    </source>
</evidence>
<dbReference type="PANTHER" id="PTHR42838:SF2">
    <property type="entry name" value="NITROUS-OXIDE REDUCTASE"/>
    <property type="match status" value="1"/>
</dbReference>
<dbReference type="SUPFAM" id="SSF49503">
    <property type="entry name" value="Cupredoxins"/>
    <property type="match status" value="1"/>
</dbReference>
<dbReference type="InterPro" id="IPR008972">
    <property type="entry name" value="Cupredoxin"/>
</dbReference>
<reference evidence="6 7" key="1">
    <citation type="journal article" date="2015" name="Genome Announc.">
        <title>Draft Genome Sequence of Burkholderia sp. Strain PML1(12), an Ectomycorrhizosphere-Inhabiting Bacterium with Effective Mineral-Weathering Ability.</title>
        <authorList>
            <person name="Uroz S."/>
            <person name="Oger P."/>
        </authorList>
    </citation>
    <scope>NUCLEOTIDE SEQUENCE [LARGE SCALE GENOMIC DNA]</scope>
    <source>
        <strain evidence="7">PML1(12)</strain>
    </source>
</reference>
<feature type="transmembrane region" description="Helical" evidence="4">
    <location>
        <begin position="21"/>
        <end position="45"/>
    </location>
</feature>
<dbReference type="InterPro" id="IPR001505">
    <property type="entry name" value="Copper_CuA"/>
</dbReference>
<evidence type="ECO:0000313" key="7">
    <source>
        <dbReference type="Proteomes" id="UP000035963"/>
    </source>
</evidence>
<dbReference type="PATRIC" id="fig|908627.4.peg.1785"/>
<evidence type="ECO:0000259" key="5">
    <source>
        <dbReference type="PROSITE" id="PS50857"/>
    </source>
</evidence>
<evidence type="ECO:0000256" key="3">
    <source>
        <dbReference type="ARBA" id="ARBA00023008"/>
    </source>
</evidence>
<dbReference type="GO" id="GO:0042597">
    <property type="term" value="C:periplasmic space"/>
    <property type="evidence" value="ECO:0007669"/>
    <property type="project" value="UniProtKB-SubCell"/>
</dbReference>
<sequence length="189" mass="20704">MSTEHPSHASADIAARIERKWAILVIGILCVLVAMTIFTGLHWAMMPPSRVETVRPETLNVSGEFIESNLGSAVEADGSVTVRIVAQQYSFTPQCLLIPTDTPITFRATSADVVHGFLITNTNINSMLEPGYISTFKTTFTQPAEHLMPCHEFCGTGHQGMWAHVKVIDKTAFLKMANANGSRRLSCVK</sequence>